<dbReference type="EMBL" id="KB446537">
    <property type="protein sequence ID" value="EME46867.1"/>
    <property type="molecule type" value="Genomic_DNA"/>
</dbReference>
<keyword evidence="2" id="KW-1185">Reference proteome</keyword>
<proteinExistence type="predicted"/>
<sequence>MLQIRSIPPPPPPPPQPRAAAMCYIETEVACNRLQCFLSPRQFRIIQGTWCPMNYSHSIHAAISCPWLVEVKVFKQPLRSCQFCRRAHDEAFVAYVRRAEEELADLMTYIHQWPQ</sequence>
<gene>
    <name evidence="1" type="ORF">DOTSEDRAFT_22880</name>
</gene>
<dbReference type="AlphaFoldDB" id="N1PU06"/>
<dbReference type="HOGENOM" id="CLU_2108957_0_0_1"/>
<protein>
    <submittedName>
        <fullName evidence="1">Uncharacterized protein</fullName>
    </submittedName>
</protein>
<dbReference type="Proteomes" id="UP000016933">
    <property type="component" value="Unassembled WGS sequence"/>
</dbReference>
<reference evidence="1 2" key="2">
    <citation type="journal article" date="2012" name="PLoS Pathog.">
        <title>Diverse lifestyles and strategies of plant pathogenesis encoded in the genomes of eighteen Dothideomycetes fungi.</title>
        <authorList>
            <person name="Ohm R.A."/>
            <person name="Feau N."/>
            <person name="Henrissat B."/>
            <person name="Schoch C.L."/>
            <person name="Horwitz B.A."/>
            <person name="Barry K.W."/>
            <person name="Condon B.J."/>
            <person name="Copeland A.C."/>
            <person name="Dhillon B."/>
            <person name="Glaser F."/>
            <person name="Hesse C.N."/>
            <person name="Kosti I."/>
            <person name="LaButti K."/>
            <person name="Lindquist E.A."/>
            <person name="Lucas S."/>
            <person name="Salamov A.A."/>
            <person name="Bradshaw R.E."/>
            <person name="Ciuffetti L."/>
            <person name="Hamelin R.C."/>
            <person name="Kema G.H.J."/>
            <person name="Lawrence C."/>
            <person name="Scott J.A."/>
            <person name="Spatafora J.W."/>
            <person name="Turgeon B.G."/>
            <person name="de Wit P.J.G.M."/>
            <person name="Zhong S."/>
            <person name="Goodwin S.B."/>
            <person name="Grigoriev I.V."/>
        </authorList>
    </citation>
    <scope>NUCLEOTIDE SEQUENCE [LARGE SCALE GENOMIC DNA]</scope>
    <source>
        <strain evidence="2">NZE10 / CBS 128990</strain>
    </source>
</reference>
<accession>N1PU06</accession>
<evidence type="ECO:0000313" key="1">
    <source>
        <dbReference type="EMBL" id="EME46867.1"/>
    </source>
</evidence>
<evidence type="ECO:0000313" key="2">
    <source>
        <dbReference type="Proteomes" id="UP000016933"/>
    </source>
</evidence>
<organism evidence="1 2">
    <name type="scientific">Dothistroma septosporum (strain NZE10 / CBS 128990)</name>
    <name type="common">Red band needle blight fungus</name>
    <name type="synonym">Mycosphaerella pini</name>
    <dbReference type="NCBI Taxonomy" id="675120"/>
    <lineage>
        <taxon>Eukaryota</taxon>
        <taxon>Fungi</taxon>
        <taxon>Dikarya</taxon>
        <taxon>Ascomycota</taxon>
        <taxon>Pezizomycotina</taxon>
        <taxon>Dothideomycetes</taxon>
        <taxon>Dothideomycetidae</taxon>
        <taxon>Mycosphaerellales</taxon>
        <taxon>Mycosphaerellaceae</taxon>
        <taxon>Dothistroma</taxon>
    </lineage>
</organism>
<name>N1PU06_DOTSN</name>
<reference evidence="2" key="1">
    <citation type="journal article" date="2012" name="PLoS Genet.">
        <title>The genomes of the fungal plant pathogens Cladosporium fulvum and Dothistroma septosporum reveal adaptation to different hosts and lifestyles but also signatures of common ancestry.</title>
        <authorList>
            <person name="de Wit P.J.G.M."/>
            <person name="van der Burgt A."/>
            <person name="Oekmen B."/>
            <person name="Stergiopoulos I."/>
            <person name="Abd-Elsalam K.A."/>
            <person name="Aerts A.L."/>
            <person name="Bahkali A.H."/>
            <person name="Beenen H.G."/>
            <person name="Chettri P."/>
            <person name="Cox M.P."/>
            <person name="Datema E."/>
            <person name="de Vries R.P."/>
            <person name="Dhillon B."/>
            <person name="Ganley A.R."/>
            <person name="Griffiths S.A."/>
            <person name="Guo Y."/>
            <person name="Hamelin R.C."/>
            <person name="Henrissat B."/>
            <person name="Kabir M.S."/>
            <person name="Jashni M.K."/>
            <person name="Kema G."/>
            <person name="Klaubauf S."/>
            <person name="Lapidus A."/>
            <person name="Levasseur A."/>
            <person name="Lindquist E."/>
            <person name="Mehrabi R."/>
            <person name="Ohm R.A."/>
            <person name="Owen T.J."/>
            <person name="Salamov A."/>
            <person name="Schwelm A."/>
            <person name="Schijlen E."/>
            <person name="Sun H."/>
            <person name="van den Burg H.A."/>
            <person name="van Ham R.C.H.J."/>
            <person name="Zhang S."/>
            <person name="Goodwin S.B."/>
            <person name="Grigoriev I.V."/>
            <person name="Collemare J."/>
            <person name="Bradshaw R.E."/>
        </authorList>
    </citation>
    <scope>NUCLEOTIDE SEQUENCE [LARGE SCALE GENOMIC DNA]</scope>
    <source>
        <strain evidence="2">NZE10 / CBS 128990</strain>
    </source>
</reference>